<evidence type="ECO:0000313" key="10">
    <source>
        <dbReference type="EMBL" id="TDP41569.1"/>
    </source>
</evidence>
<comment type="function">
    <text evidence="5">Modulates RecA activity.</text>
</comment>
<keyword evidence="4 5" id="KW-0963">Cytoplasm</keyword>
<reference evidence="10 11" key="1">
    <citation type="submission" date="2019-03" db="EMBL/GenBank/DDBJ databases">
        <title>Genomic Encyclopedia of Type Strains, Phase IV (KMG-IV): sequencing the most valuable type-strain genomes for metagenomic binning, comparative biology and taxonomic classification.</title>
        <authorList>
            <person name="Goeker M."/>
        </authorList>
    </citation>
    <scope>NUCLEOTIDE SEQUENCE [LARGE SCALE GENOMIC DNA]</scope>
    <source>
        <strain evidence="10 11">DSM 44496</strain>
    </source>
</reference>
<dbReference type="Gene3D" id="1.10.10.10">
    <property type="entry name" value="Winged helix-like DNA-binding domain superfamily/Winged helix DNA-binding domain"/>
    <property type="match status" value="3"/>
</dbReference>
<accession>A0A4V3CQB1</accession>
<feature type="compositionally biased region" description="Basic residues" evidence="6">
    <location>
        <begin position="109"/>
        <end position="118"/>
    </location>
</feature>
<feature type="domain" description="RecX first three-helical" evidence="9">
    <location>
        <begin position="171"/>
        <end position="210"/>
    </location>
</feature>
<comment type="subcellular location">
    <subcellularLocation>
        <location evidence="1 5">Cytoplasm</location>
    </subcellularLocation>
</comment>
<dbReference type="EMBL" id="SNXK01000001">
    <property type="protein sequence ID" value="TDP41569.1"/>
    <property type="molecule type" value="Genomic_DNA"/>
</dbReference>
<comment type="similarity">
    <text evidence="2 5">Belongs to the RecX family.</text>
</comment>
<dbReference type="InterPro" id="IPR053924">
    <property type="entry name" value="RecX_HTH_2nd"/>
</dbReference>
<evidence type="ECO:0000256" key="1">
    <source>
        <dbReference type="ARBA" id="ARBA00004496"/>
    </source>
</evidence>
<dbReference type="InterPro" id="IPR003783">
    <property type="entry name" value="Regulatory_RecX"/>
</dbReference>
<evidence type="ECO:0000256" key="3">
    <source>
        <dbReference type="ARBA" id="ARBA00018111"/>
    </source>
</evidence>
<feature type="domain" description="RecX third three-helical" evidence="8">
    <location>
        <begin position="376"/>
        <end position="422"/>
    </location>
</feature>
<feature type="compositionally biased region" description="Basic and acidic residues" evidence="6">
    <location>
        <begin position="332"/>
        <end position="360"/>
    </location>
</feature>
<protein>
    <recommendedName>
        <fullName evidence="3 5">Regulatory protein RecX</fullName>
    </recommendedName>
</protein>
<evidence type="ECO:0000259" key="7">
    <source>
        <dbReference type="Pfam" id="PF02631"/>
    </source>
</evidence>
<feature type="compositionally biased region" description="Low complexity" evidence="6">
    <location>
        <begin position="46"/>
        <end position="63"/>
    </location>
</feature>
<dbReference type="InterPro" id="IPR036388">
    <property type="entry name" value="WH-like_DNA-bd_sf"/>
</dbReference>
<evidence type="ECO:0000259" key="9">
    <source>
        <dbReference type="Pfam" id="PF21982"/>
    </source>
</evidence>
<organism evidence="10 11">
    <name type="scientific">Nocardia ignorata</name>
    <dbReference type="NCBI Taxonomy" id="145285"/>
    <lineage>
        <taxon>Bacteria</taxon>
        <taxon>Bacillati</taxon>
        <taxon>Actinomycetota</taxon>
        <taxon>Actinomycetes</taxon>
        <taxon>Mycobacteriales</taxon>
        <taxon>Nocardiaceae</taxon>
        <taxon>Nocardia</taxon>
    </lineage>
</organism>
<feature type="domain" description="RecX second three-helical" evidence="7">
    <location>
        <begin position="217"/>
        <end position="258"/>
    </location>
</feature>
<evidence type="ECO:0000256" key="5">
    <source>
        <dbReference type="HAMAP-Rule" id="MF_01114"/>
    </source>
</evidence>
<sequence>MRTPNPGRARRDPADPVEDMRRQLARLGIEVQPQSLTSEVTREPGSATELAPAARAERAASGAKGIRSGAGDPQRAHPTGFTEEHNRTDFAPRTGVDHEEWGSGAATPRRARRSRRSTRRDTDSLSTVVGGDDGRQVDPVAAGSPPGEPERRAGTRRLAPGDRPGATVEQAKDACLRLLAVRARSRAELEKRLGEKGFRLEVTAAAIDRLTEVGLVDDSSFAEQWVHARHTYSGKGKKALQRELRDKGVAPTDAEQALSMVSDDAERDRATDLVRRKLRTLPRDLGRDKAVRRLVGMLARRGYDQSTAFAVVTTELDAAGFARTSSTGTDRSANHDGAEQPDTDDGRARQARADSAREPSRGTAAPARRPRPEPGDDEAAADLVRRKLRTTPPDLDRTKLTRRLVDMLARRGYNPSTAYAVVKAELAEAGR</sequence>
<feature type="compositionally biased region" description="Basic and acidic residues" evidence="6">
    <location>
        <begin position="82"/>
        <end position="101"/>
    </location>
</feature>
<dbReference type="InterPro" id="IPR053926">
    <property type="entry name" value="RecX_HTH_1st"/>
</dbReference>
<dbReference type="GO" id="GO:0005737">
    <property type="term" value="C:cytoplasm"/>
    <property type="evidence" value="ECO:0007669"/>
    <property type="project" value="UniProtKB-SubCell"/>
</dbReference>
<proteinExistence type="inferred from homology"/>
<feature type="region of interest" description="Disordered" evidence="6">
    <location>
        <begin position="27"/>
        <end position="168"/>
    </location>
</feature>
<dbReference type="InterPro" id="IPR053925">
    <property type="entry name" value="RecX_HTH_3rd"/>
</dbReference>
<feature type="region of interest" description="Disordered" evidence="6">
    <location>
        <begin position="323"/>
        <end position="396"/>
    </location>
</feature>
<keyword evidence="11" id="KW-1185">Reference proteome</keyword>
<name>A0A4V3CQB1_NOCIG</name>
<dbReference type="Proteomes" id="UP000295087">
    <property type="component" value="Unassembled WGS sequence"/>
</dbReference>
<dbReference type="PANTHER" id="PTHR33602:SF1">
    <property type="entry name" value="REGULATORY PROTEIN RECX FAMILY PROTEIN"/>
    <property type="match status" value="1"/>
</dbReference>
<dbReference type="Pfam" id="PF21981">
    <property type="entry name" value="RecX_HTH3"/>
    <property type="match status" value="2"/>
</dbReference>
<evidence type="ECO:0000259" key="8">
    <source>
        <dbReference type="Pfam" id="PF21981"/>
    </source>
</evidence>
<dbReference type="HAMAP" id="MF_01114">
    <property type="entry name" value="RecX"/>
    <property type="match status" value="1"/>
</dbReference>
<gene>
    <name evidence="5" type="primary">recX</name>
    <name evidence="10" type="ORF">DFR75_101672</name>
</gene>
<dbReference type="Pfam" id="PF02631">
    <property type="entry name" value="RecX_HTH2"/>
    <property type="match status" value="1"/>
</dbReference>
<dbReference type="Pfam" id="PF21982">
    <property type="entry name" value="RecX_HTH1"/>
    <property type="match status" value="1"/>
</dbReference>
<feature type="domain" description="RecX third three-helical" evidence="8">
    <location>
        <begin position="266"/>
        <end position="311"/>
    </location>
</feature>
<comment type="caution">
    <text evidence="10">The sequence shown here is derived from an EMBL/GenBank/DDBJ whole genome shotgun (WGS) entry which is preliminary data.</text>
</comment>
<dbReference type="GO" id="GO:0006282">
    <property type="term" value="P:regulation of DNA repair"/>
    <property type="evidence" value="ECO:0007669"/>
    <property type="project" value="UniProtKB-UniRule"/>
</dbReference>
<evidence type="ECO:0000256" key="2">
    <source>
        <dbReference type="ARBA" id="ARBA00009695"/>
    </source>
</evidence>
<evidence type="ECO:0000256" key="6">
    <source>
        <dbReference type="SAM" id="MobiDB-lite"/>
    </source>
</evidence>
<evidence type="ECO:0000313" key="11">
    <source>
        <dbReference type="Proteomes" id="UP000295087"/>
    </source>
</evidence>
<dbReference type="PANTHER" id="PTHR33602">
    <property type="entry name" value="REGULATORY PROTEIN RECX FAMILY PROTEIN"/>
    <property type="match status" value="1"/>
</dbReference>
<dbReference type="AlphaFoldDB" id="A0A4V3CQB1"/>
<evidence type="ECO:0000256" key="4">
    <source>
        <dbReference type="ARBA" id="ARBA00022490"/>
    </source>
</evidence>